<evidence type="ECO:0000313" key="3">
    <source>
        <dbReference type="Proteomes" id="UP001310890"/>
    </source>
</evidence>
<feature type="compositionally biased region" description="Basic and acidic residues" evidence="1">
    <location>
        <begin position="93"/>
        <end position="103"/>
    </location>
</feature>
<dbReference type="AlphaFoldDB" id="A0AAN7YHU5"/>
<proteinExistence type="predicted"/>
<protein>
    <submittedName>
        <fullName evidence="2">Uncharacterized protein</fullName>
    </submittedName>
</protein>
<name>A0AAN7YHU5_9PEZI</name>
<dbReference type="InterPro" id="IPR058940">
    <property type="entry name" value="mS26_fungi"/>
</dbReference>
<accession>A0AAN7YHU5</accession>
<gene>
    <name evidence="2" type="ORF">LTR62_007541</name>
</gene>
<dbReference type="Pfam" id="PF26163">
    <property type="entry name" value="mS26"/>
    <property type="match status" value="1"/>
</dbReference>
<feature type="region of interest" description="Disordered" evidence="1">
    <location>
        <begin position="128"/>
        <end position="151"/>
    </location>
</feature>
<feature type="region of interest" description="Disordered" evidence="1">
    <location>
        <begin position="23"/>
        <end position="46"/>
    </location>
</feature>
<reference evidence="2" key="1">
    <citation type="submission" date="2023-08" db="EMBL/GenBank/DDBJ databases">
        <title>Black Yeasts Isolated from many extreme environments.</title>
        <authorList>
            <person name="Coleine C."/>
            <person name="Stajich J.E."/>
            <person name="Selbmann L."/>
        </authorList>
    </citation>
    <scope>NUCLEOTIDE SEQUENCE</scope>
    <source>
        <strain evidence="2">CCFEE 5401</strain>
    </source>
</reference>
<dbReference type="CDD" id="cd23703">
    <property type="entry name" value="mS26_PET12"/>
    <property type="match status" value="1"/>
</dbReference>
<sequence length="311" mass="33988">MPPPIPPISIQCSHCRTFTTSARASQLRPENPAYISIPTPPQQNLPYRPFIKGRLPVPRDVFSGAEGRDKTSNDFLDPLTKGPLRARQPQAGSREEWKGKMSEMRRQNLREGLVGLKARKERVGNTIRSRGERNAREREAAVHAAEREDERLTAPSHGLDLEALKAGFEGPGVRVDPGRAARIARTRTNVASANTLAATTRAQHLNHLYTHARSFIINSTQLDAAVDDAFGSAENPVAFGRNFGVPDQGVGSVWAAGLPDRVQDLLNRDLGIGGPKAMDAAGGKVERSRERMDKLVEVMTGGRGGIEEDRQ</sequence>
<comment type="caution">
    <text evidence="2">The sequence shown here is derived from an EMBL/GenBank/DDBJ whole genome shotgun (WGS) entry which is preliminary data.</text>
</comment>
<feature type="compositionally biased region" description="Basic and acidic residues" evidence="1">
    <location>
        <begin position="129"/>
        <end position="151"/>
    </location>
</feature>
<dbReference type="Proteomes" id="UP001310890">
    <property type="component" value="Unassembled WGS sequence"/>
</dbReference>
<dbReference type="EMBL" id="JAVRRL010000071">
    <property type="protein sequence ID" value="KAK5109085.1"/>
    <property type="molecule type" value="Genomic_DNA"/>
</dbReference>
<evidence type="ECO:0000256" key="1">
    <source>
        <dbReference type="SAM" id="MobiDB-lite"/>
    </source>
</evidence>
<feature type="region of interest" description="Disordered" evidence="1">
    <location>
        <begin position="61"/>
        <end position="103"/>
    </location>
</feature>
<evidence type="ECO:0000313" key="2">
    <source>
        <dbReference type="EMBL" id="KAK5109085.1"/>
    </source>
</evidence>
<organism evidence="2 3">
    <name type="scientific">Meristemomyces frigidus</name>
    <dbReference type="NCBI Taxonomy" id="1508187"/>
    <lineage>
        <taxon>Eukaryota</taxon>
        <taxon>Fungi</taxon>
        <taxon>Dikarya</taxon>
        <taxon>Ascomycota</taxon>
        <taxon>Pezizomycotina</taxon>
        <taxon>Dothideomycetes</taxon>
        <taxon>Dothideomycetidae</taxon>
        <taxon>Mycosphaerellales</taxon>
        <taxon>Teratosphaeriaceae</taxon>
        <taxon>Meristemomyces</taxon>
    </lineage>
</organism>